<protein>
    <submittedName>
        <fullName evidence="2">Uncharacterized protein</fullName>
    </submittedName>
</protein>
<reference evidence="2" key="1">
    <citation type="submission" date="2021-05" db="EMBL/GenBank/DDBJ databases">
        <authorList>
            <person name="Alioto T."/>
            <person name="Alioto T."/>
            <person name="Gomez Garrido J."/>
        </authorList>
    </citation>
    <scope>NUCLEOTIDE SEQUENCE</scope>
</reference>
<keyword evidence="1" id="KW-0812">Transmembrane</keyword>
<dbReference type="EMBL" id="HBUF01358501">
    <property type="protein sequence ID" value="CAG6719251.1"/>
    <property type="molecule type" value="Transcribed_RNA"/>
</dbReference>
<dbReference type="AlphaFoldDB" id="A0A8D8V964"/>
<name>A0A8D8V964_9HEMI</name>
<dbReference type="EMBL" id="HBUF01358504">
    <property type="protein sequence ID" value="CAG6719257.1"/>
    <property type="molecule type" value="Transcribed_RNA"/>
</dbReference>
<keyword evidence="1" id="KW-1133">Transmembrane helix</keyword>
<evidence type="ECO:0000313" key="2">
    <source>
        <dbReference type="EMBL" id="CAG6719251.1"/>
    </source>
</evidence>
<organism evidence="2">
    <name type="scientific">Cacopsylla melanoneura</name>
    <dbReference type="NCBI Taxonomy" id="428564"/>
    <lineage>
        <taxon>Eukaryota</taxon>
        <taxon>Metazoa</taxon>
        <taxon>Ecdysozoa</taxon>
        <taxon>Arthropoda</taxon>
        <taxon>Hexapoda</taxon>
        <taxon>Insecta</taxon>
        <taxon>Pterygota</taxon>
        <taxon>Neoptera</taxon>
        <taxon>Paraneoptera</taxon>
        <taxon>Hemiptera</taxon>
        <taxon>Sternorrhyncha</taxon>
        <taxon>Psylloidea</taxon>
        <taxon>Psyllidae</taxon>
        <taxon>Psyllinae</taxon>
        <taxon>Cacopsylla</taxon>
    </lineage>
</organism>
<evidence type="ECO:0000256" key="1">
    <source>
        <dbReference type="SAM" id="Phobius"/>
    </source>
</evidence>
<accession>A0A8D8V964</accession>
<feature type="transmembrane region" description="Helical" evidence="1">
    <location>
        <begin position="7"/>
        <end position="28"/>
    </location>
</feature>
<keyword evidence="1" id="KW-0472">Membrane</keyword>
<proteinExistence type="predicted"/>
<sequence>MRSFTRYFIIIIIISGFVSHNFFGYGFIFGNHRVQTANHAPIGCSLIWVTLRWKYHSTLRTMCAVLNTTAFCINGRLCVPGSSFTTSQVMLDISPVAPIIIGTTFVL</sequence>